<proteinExistence type="predicted"/>
<evidence type="ECO:0000313" key="2">
    <source>
        <dbReference type="EMBL" id="JAQ09292.1"/>
    </source>
</evidence>
<reference evidence="2" key="1">
    <citation type="journal article" date="2016" name="Gigascience">
        <title>De novo construction of an expanded transcriptome assembly for the western tarnished plant bug, Lygus hesperus.</title>
        <authorList>
            <person name="Tassone E.E."/>
            <person name="Geib S.M."/>
            <person name="Hall B."/>
            <person name="Fabrick J.A."/>
            <person name="Brent C.S."/>
            <person name="Hull J.J."/>
        </authorList>
    </citation>
    <scope>NUCLEOTIDE SEQUENCE</scope>
</reference>
<accession>A0A146LR73</accession>
<protein>
    <submittedName>
        <fullName evidence="2">Uncharacterized protein</fullName>
    </submittedName>
</protein>
<sequence>MEDLHALPSKSAREVFDFGSLPEDLMTPTLLTPSASVSFVSADGMGMSATTATATANVITETKQDEYNDDITRSEEASSPTRSLLLAETRYRLIRFDEQLPKLLTTYDNNSVDTNERIKLDDNDNSDSGSVSSPLMVTSQLLHHSATRMAQRQRRR</sequence>
<name>A0A146LR73_LYGHE</name>
<evidence type="ECO:0000256" key="1">
    <source>
        <dbReference type="SAM" id="MobiDB-lite"/>
    </source>
</evidence>
<dbReference type="EMBL" id="GDHC01009337">
    <property type="protein sequence ID" value="JAQ09292.1"/>
    <property type="molecule type" value="Transcribed_RNA"/>
</dbReference>
<gene>
    <name evidence="2" type="ORF">g.9613</name>
</gene>
<dbReference type="AlphaFoldDB" id="A0A146LR73"/>
<feature type="region of interest" description="Disordered" evidence="1">
    <location>
        <begin position="116"/>
        <end position="137"/>
    </location>
</feature>
<organism evidence="2">
    <name type="scientific">Lygus hesperus</name>
    <name type="common">Western plant bug</name>
    <dbReference type="NCBI Taxonomy" id="30085"/>
    <lineage>
        <taxon>Eukaryota</taxon>
        <taxon>Metazoa</taxon>
        <taxon>Ecdysozoa</taxon>
        <taxon>Arthropoda</taxon>
        <taxon>Hexapoda</taxon>
        <taxon>Insecta</taxon>
        <taxon>Pterygota</taxon>
        <taxon>Neoptera</taxon>
        <taxon>Paraneoptera</taxon>
        <taxon>Hemiptera</taxon>
        <taxon>Heteroptera</taxon>
        <taxon>Panheteroptera</taxon>
        <taxon>Cimicomorpha</taxon>
        <taxon>Miridae</taxon>
        <taxon>Mirini</taxon>
        <taxon>Lygus</taxon>
    </lineage>
</organism>